<feature type="compositionally biased region" description="Polar residues" evidence="1">
    <location>
        <begin position="131"/>
        <end position="146"/>
    </location>
</feature>
<name>A0AAW1XCA3_RUBAR</name>
<feature type="region of interest" description="Disordered" evidence="1">
    <location>
        <begin position="113"/>
        <end position="240"/>
    </location>
</feature>
<evidence type="ECO:0008006" key="4">
    <source>
        <dbReference type="Google" id="ProtNLM"/>
    </source>
</evidence>
<feature type="compositionally biased region" description="Low complexity" evidence="1">
    <location>
        <begin position="205"/>
        <end position="228"/>
    </location>
</feature>
<dbReference type="InterPro" id="IPR038823">
    <property type="entry name" value="MED2_plant"/>
</dbReference>
<feature type="compositionally biased region" description="Low complexity" evidence="1">
    <location>
        <begin position="147"/>
        <end position="163"/>
    </location>
</feature>
<gene>
    <name evidence="2" type="ORF">M0R45_021394</name>
</gene>
<keyword evidence="3" id="KW-1185">Reference proteome</keyword>
<dbReference type="EMBL" id="JBEDUW010000004">
    <property type="protein sequence ID" value="KAK9934242.1"/>
    <property type="molecule type" value="Genomic_DNA"/>
</dbReference>
<evidence type="ECO:0000313" key="3">
    <source>
        <dbReference type="Proteomes" id="UP001457282"/>
    </source>
</evidence>
<dbReference type="PANTHER" id="PTHR36407:SF1">
    <property type="entry name" value="MEDIATOR-ASSOCIATED PROTEIN 2"/>
    <property type="match status" value="1"/>
</dbReference>
<comment type="caution">
    <text evidence="2">The sequence shown here is derived from an EMBL/GenBank/DDBJ whole genome shotgun (WGS) entry which is preliminary data.</text>
</comment>
<dbReference type="Proteomes" id="UP001457282">
    <property type="component" value="Unassembled WGS sequence"/>
</dbReference>
<evidence type="ECO:0000313" key="2">
    <source>
        <dbReference type="EMBL" id="KAK9934242.1"/>
    </source>
</evidence>
<dbReference type="PANTHER" id="PTHR36407">
    <property type="entry name" value="MEDIATOR-ASSOCIATED PROTEIN 2"/>
    <property type="match status" value="1"/>
</dbReference>
<organism evidence="2 3">
    <name type="scientific">Rubus argutus</name>
    <name type="common">Southern blackberry</name>
    <dbReference type="NCBI Taxonomy" id="59490"/>
    <lineage>
        <taxon>Eukaryota</taxon>
        <taxon>Viridiplantae</taxon>
        <taxon>Streptophyta</taxon>
        <taxon>Embryophyta</taxon>
        <taxon>Tracheophyta</taxon>
        <taxon>Spermatophyta</taxon>
        <taxon>Magnoliopsida</taxon>
        <taxon>eudicotyledons</taxon>
        <taxon>Gunneridae</taxon>
        <taxon>Pentapetalae</taxon>
        <taxon>rosids</taxon>
        <taxon>fabids</taxon>
        <taxon>Rosales</taxon>
        <taxon>Rosaceae</taxon>
        <taxon>Rosoideae</taxon>
        <taxon>Rosoideae incertae sedis</taxon>
        <taxon>Rubus</taxon>
    </lineage>
</organism>
<reference evidence="2 3" key="1">
    <citation type="journal article" date="2023" name="G3 (Bethesda)">
        <title>A chromosome-length genome assembly and annotation of blackberry (Rubus argutus, cv. 'Hillquist').</title>
        <authorList>
            <person name="Bruna T."/>
            <person name="Aryal R."/>
            <person name="Dudchenko O."/>
            <person name="Sargent D.J."/>
            <person name="Mead D."/>
            <person name="Buti M."/>
            <person name="Cavallini A."/>
            <person name="Hytonen T."/>
            <person name="Andres J."/>
            <person name="Pham M."/>
            <person name="Weisz D."/>
            <person name="Mascagni F."/>
            <person name="Usai G."/>
            <person name="Natali L."/>
            <person name="Bassil N."/>
            <person name="Fernandez G.E."/>
            <person name="Lomsadze A."/>
            <person name="Armour M."/>
            <person name="Olukolu B."/>
            <person name="Poorten T."/>
            <person name="Britton C."/>
            <person name="Davik J."/>
            <person name="Ashrafi H."/>
            <person name="Aiden E.L."/>
            <person name="Borodovsky M."/>
            <person name="Worthington M."/>
        </authorList>
    </citation>
    <scope>NUCLEOTIDE SEQUENCE [LARGE SCALE GENOMIC DNA]</scope>
    <source>
        <strain evidence="2">PI 553951</strain>
    </source>
</reference>
<evidence type="ECO:0000256" key="1">
    <source>
        <dbReference type="SAM" id="MobiDB-lite"/>
    </source>
</evidence>
<proteinExistence type="predicted"/>
<feature type="compositionally biased region" description="Basic and acidic residues" evidence="1">
    <location>
        <begin position="113"/>
        <end position="125"/>
    </location>
</feature>
<sequence>MDPVGEAEGYKPQADFEENVKEPLVDFNMTDSTELWLIQWPKNQNPDFDGKELSLKLHDDGKLGSFEGSSGKEYDLVSYASQESNATVFVSSASGTEIAGKISRRVSLVHYPEPSELKERQERQMAKSRIKNQISSSMALTNSSQKTATPSRSTRTATTATPTHSMVQRNSRNGRAASPHSSEHKSSLSEAGEPSQVRNKRHASPGRSHSGVSSSGQGRSTTTTSSGERSSKKTKEKHRR</sequence>
<dbReference type="AlphaFoldDB" id="A0AAW1XCA3"/>
<accession>A0AAW1XCA3</accession>
<feature type="compositionally biased region" description="Polar residues" evidence="1">
    <location>
        <begin position="164"/>
        <end position="173"/>
    </location>
</feature>
<protein>
    <recommendedName>
        <fullName evidence="4">Mediator-associated protein 2</fullName>
    </recommendedName>
</protein>